<evidence type="ECO:0000313" key="3">
    <source>
        <dbReference type="Proteomes" id="UP001345963"/>
    </source>
</evidence>
<keyword evidence="3" id="KW-1185">Reference proteome</keyword>
<feature type="compositionally biased region" description="Polar residues" evidence="1">
    <location>
        <begin position="45"/>
        <end position="58"/>
    </location>
</feature>
<reference evidence="2 3" key="1">
    <citation type="submission" date="2021-07" db="EMBL/GenBank/DDBJ databases">
        <authorList>
            <person name="Palmer J.M."/>
        </authorList>
    </citation>
    <scope>NUCLEOTIDE SEQUENCE [LARGE SCALE GENOMIC DNA]</scope>
    <source>
        <strain evidence="2 3">AT_MEX2019</strain>
        <tissue evidence="2">Muscle</tissue>
    </source>
</reference>
<gene>
    <name evidence="2" type="ORF">ATANTOWER_004725</name>
</gene>
<sequence>MPPKLPVPEGDRCNLLTAHQEVVKEAGQSALQCLSVLPMWLFPSPGSSSCESTRPSTRNLKDLPDQEIADCPRVLNPWTSL</sequence>
<feature type="region of interest" description="Disordered" evidence="1">
    <location>
        <begin position="45"/>
        <end position="64"/>
    </location>
</feature>
<dbReference type="Proteomes" id="UP001345963">
    <property type="component" value="Unassembled WGS sequence"/>
</dbReference>
<proteinExistence type="predicted"/>
<organism evidence="2 3">
    <name type="scientific">Ataeniobius toweri</name>
    <dbReference type="NCBI Taxonomy" id="208326"/>
    <lineage>
        <taxon>Eukaryota</taxon>
        <taxon>Metazoa</taxon>
        <taxon>Chordata</taxon>
        <taxon>Craniata</taxon>
        <taxon>Vertebrata</taxon>
        <taxon>Euteleostomi</taxon>
        <taxon>Actinopterygii</taxon>
        <taxon>Neopterygii</taxon>
        <taxon>Teleostei</taxon>
        <taxon>Neoteleostei</taxon>
        <taxon>Acanthomorphata</taxon>
        <taxon>Ovalentaria</taxon>
        <taxon>Atherinomorphae</taxon>
        <taxon>Cyprinodontiformes</taxon>
        <taxon>Goodeidae</taxon>
        <taxon>Ataeniobius</taxon>
    </lineage>
</organism>
<name>A0ABU7AD89_9TELE</name>
<evidence type="ECO:0000256" key="1">
    <source>
        <dbReference type="SAM" id="MobiDB-lite"/>
    </source>
</evidence>
<evidence type="ECO:0000313" key="2">
    <source>
        <dbReference type="EMBL" id="MED6236121.1"/>
    </source>
</evidence>
<protein>
    <submittedName>
        <fullName evidence="2">Uncharacterized protein</fullName>
    </submittedName>
</protein>
<comment type="caution">
    <text evidence="2">The sequence shown here is derived from an EMBL/GenBank/DDBJ whole genome shotgun (WGS) entry which is preliminary data.</text>
</comment>
<accession>A0ABU7AD89</accession>
<dbReference type="EMBL" id="JAHUTI010011350">
    <property type="protein sequence ID" value="MED6236121.1"/>
    <property type="molecule type" value="Genomic_DNA"/>
</dbReference>